<dbReference type="Pfam" id="PF09594">
    <property type="entry name" value="GT87"/>
    <property type="match status" value="1"/>
</dbReference>
<dbReference type="GO" id="GO:0005886">
    <property type="term" value="C:plasma membrane"/>
    <property type="evidence" value="ECO:0007669"/>
    <property type="project" value="UniProtKB-SubCell"/>
</dbReference>
<evidence type="ECO:0000256" key="7">
    <source>
        <dbReference type="ARBA" id="ARBA00024033"/>
    </source>
</evidence>
<feature type="transmembrane region" description="Helical" evidence="9">
    <location>
        <begin position="342"/>
        <end position="360"/>
    </location>
</feature>
<feature type="transmembrane region" description="Helical" evidence="9">
    <location>
        <begin position="292"/>
        <end position="309"/>
    </location>
</feature>
<protein>
    <submittedName>
        <fullName evidence="10">Membrane protein</fullName>
    </submittedName>
</protein>
<feature type="transmembrane region" description="Helical" evidence="9">
    <location>
        <begin position="406"/>
        <end position="425"/>
    </location>
</feature>
<dbReference type="AlphaFoldDB" id="A0A917H397"/>
<keyword evidence="11" id="KW-1185">Reference proteome</keyword>
<gene>
    <name evidence="10" type="ORF">GCM10011374_31550</name>
</gene>
<evidence type="ECO:0000256" key="2">
    <source>
        <dbReference type="ARBA" id="ARBA00022475"/>
    </source>
</evidence>
<evidence type="ECO:0000256" key="6">
    <source>
        <dbReference type="ARBA" id="ARBA00023136"/>
    </source>
</evidence>
<accession>A0A917H397</accession>
<evidence type="ECO:0000256" key="4">
    <source>
        <dbReference type="ARBA" id="ARBA00022692"/>
    </source>
</evidence>
<dbReference type="InterPro" id="IPR018584">
    <property type="entry name" value="GT87"/>
</dbReference>
<name>A0A917H397_9MICC</name>
<feature type="transmembrane region" description="Helical" evidence="9">
    <location>
        <begin position="111"/>
        <end position="129"/>
    </location>
</feature>
<keyword evidence="4 9" id="KW-0812">Transmembrane</keyword>
<feature type="transmembrane region" description="Helical" evidence="9">
    <location>
        <begin position="88"/>
        <end position="104"/>
    </location>
</feature>
<evidence type="ECO:0000256" key="8">
    <source>
        <dbReference type="SAM" id="MobiDB-lite"/>
    </source>
</evidence>
<dbReference type="RefSeq" id="WP_188538939.1">
    <property type="nucleotide sequence ID" value="NZ_BMEQ01000021.1"/>
</dbReference>
<feature type="transmembrane region" description="Helical" evidence="9">
    <location>
        <begin position="229"/>
        <end position="247"/>
    </location>
</feature>
<comment type="subcellular location">
    <subcellularLocation>
        <location evidence="1">Cell membrane</location>
        <topology evidence="1">Multi-pass membrane protein</topology>
    </subcellularLocation>
</comment>
<evidence type="ECO:0000256" key="5">
    <source>
        <dbReference type="ARBA" id="ARBA00022989"/>
    </source>
</evidence>
<keyword evidence="3" id="KW-0808">Transferase</keyword>
<evidence type="ECO:0000313" key="11">
    <source>
        <dbReference type="Proteomes" id="UP000638848"/>
    </source>
</evidence>
<feature type="region of interest" description="Disordered" evidence="8">
    <location>
        <begin position="1"/>
        <end position="21"/>
    </location>
</feature>
<evidence type="ECO:0000256" key="9">
    <source>
        <dbReference type="SAM" id="Phobius"/>
    </source>
</evidence>
<feature type="transmembrane region" description="Helical" evidence="9">
    <location>
        <begin position="316"/>
        <end position="336"/>
    </location>
</feature>
<proteinExistence type="inferred from homology"/>
<keyword evidence="5 9" id="KW-1133">Transmembrane helix</keyword>
<reference evidence="10" key="2">
    <citation type="submission" date="2020-09" db="EMBL/GenBank/DDBJ databases">
        <authorList>
            <person name="Sun Q."/>
            <person name="Zhou Y."/>
        </authorList>
    </citation>
    <scope>NUCLEOTIDE SEQUENCE</scope>
    <source>
        <strain evidence="10">CGMCC 1.12187</strain>
    </source>
</reference>
<sequence length="434" mass="46366">MTVPSTSSVPSASSAAAPGGRRRSAPLTVLVWLLLAGALVRCVWLALDGSIDLDVYRLGGMAVVDRHGFTDELYGPGLSLHDDGGLPFTYPPFAALLFVPLAYVPEWFSELALLLATIGTAVLLSHVLPRYAADRGRPLPLLSRLDPVTAVAAGTAILLWSGPWMRNVGLGQINAFILVLVLYDLLRRRDDSLLGRVPRGFWIGLAAGIKLTPLAFGLVFLMRGQLRPILTMGLTFAATVLIGFMVMPRDALVFWTDAVVSDERVGNTAYVDNTSLQGVLLHLGVPADVEPLLRWALILAMVVGTALLIRVLAARAMTLSVVAVSALVMLFMSPVTWSHHHLWWPVVLTALWVEAGPAFLRGAARTPALVLGAVALVGLYVGPIRWDAWLGGAGVPGPVVDVVAALPYLALFLLLGLWTVAGLRAREADGARRG</sequence>
<dbReference type="GO" id="GO:0016758">
    <property type="term" value="F:hexosyltransferase activity"/>
    <property type="evidence" value="ECO:0007669"/>
    <property type="project" value="InterPro"/>
</dbReference>
<feature type="transmembrane region" description="Helical" evidence="9">
    <location>
        <begin position="168"/>
        <end position="186"/>
    </location>
</feature>
<keyword evidence="6 9" id="KW-0472">Membrane</keyword>
<evidence type="ECO:0000256" key="3">
    <source>
        <dbReference type="ARBA" id="ARBA00022679"/>
    </source>
</evidence>
<evidence type="ECO:0000313" key="10">
    <source>
        <dbReference type="EMBL" id="GGG65408.1"/>
    </source>
</evidence>
<evidence type="ECO:0000256" key="1">
    <source>
        <dbReference type="ARBA" id="ARBA00004651"/>
    </source>
</evidence>
<feature type="transmembrane region" description="Helical" evidence="9">
    <location>
        <begin position="201"/>
        <end position="222"/>
    </location>
</feature>
<keyword evidence="2" id="KW-1003">Cell membrane</keyword>
<feature type="transmembrane region" description="Helical" evidence="9">
    <location>
        <begin position="27"/>
        <end position="47"/>
    </location>
</feature>
<feature type="transmembrane region" description="Helical" evidence="9">
    <location>
        <begin position="367"/>
        <end position="386"/>
    </location>
</feature>
<organism evidence="10 11">
    <name type="scientific">Kocuria dechangensis</name>
    <dbReference type="NCBI Taxonomy" id="1176249"/>
    <lineage>
        <taxon>Bacteria</taxon>
        <taxon>Bacillati</taxon>
        <taxon>Actinomycetota</taxon>
        <taxon>Actinomycetes</taxon>
        <taxon>Micrococcales</taxon>
        <taxon>Micrococcaceae</taxon>
        <taxon>Kocuria</taxon>
    </lineage>
</organism>
<dbReference type="EMBL" id="BMEQ01000021">
    <property type="protein sequence ID" value="GGG65408.1"/>
    <property type="molecule type" value="Genomic_DNA"/>
</dbReference>
<dbReference type="Proteomes" id="UP000638848">
    <property type="component" value="Unassembled WGS sequence"/>
</dbReference>
<feature type="transmembrane region" description="Helical" evidence="9">
    <location>
        <begin position="141"/>
        <end position="161"/>
    </location>
</feature>
<comment type="similarity">
    <text evidence="7">Belongs to the glycosyltransferase 87 family.</text>
</comment>
<comment type="caution">
    <text evidence="10">The sequence shown here is derived from an EMBL/GenBank/DDBJ whole genome shotgun (WGS) entry which is preliminary data.</text>
</comment>
<reference evidence="10" key="1">
    <citation type="journal article" date="2014" name="Int. J. Syst. Evol. Microbiol.">
        <title>Complete genome sequence of Corynebacterium casei LMG S-19264T (=DSM 44701T), isolated from a smear-ripened cheese.</title>
        <authorList>
            <consortium name="US DOE Joint Genome Institute (JGI-PGF)"/>
            <person name="Walter F."/>
            <person name="Albersmeier A."/>
            <person name="Kalinowski J."/>
            <person name="Ruckert C."/>
        </authorList>
    </citation>
    <scope>NUCLEOTIDE SEQUENCE</scope>
    <source>
        <strain evidence="10">CGMCC 1.12187</strain>
    </source>
</reference>